<feature type="transmembrane region" description="Helical" evidence="7">
    <location>
        <begin position="91"/>
        <end position="108"/>
    </location>
</feature>
<dbReference type="CDD" id="cd06173">
    <property type="entry name" value="MFS_MefA_like"/>
    <property type="match status" value="1"/>
</dbReference>
<feature type="transmembrane region" description="Helical" evidence="7">
    <location>
        <begin position="30"/>
        <end position="52"/>
    </location>
</feature>
<evidence type="ECO:0000256" key="6">
    <source>
        <dbReference type="ARBA" id="ARBA00023136"/>
    </source>
</evidence>
<feature type="transmembrane region" description="Helical" evidence="7">
    <location>
        <begin position="268"/>
        <end position="285"/>
    </location>
</feature>
<accession>B1Y3U4</accession>
<sequence length="421" mass="43868">MTTPAPTPEAEAADTSFAALLRIRPYRMFWFTRLTTQLANQMMMVALGWQMYDLTGSAWDLGLVGLAQFLPALLLTLPAGHMADRLHRARILQATTLAQGLVALMLVLASHDLWINRELILLLSVALGVAKAFQMPASQALPALLVPGALLARAVAVSSSGMQLAIIAGPAIGGLLYTAGAAVVYALCGALFITGSGLAIGIRHADPVASTEARSWASVFAGVHYLRGQPVLLGAISLDLFAVLLGGATALLPMFAKDILHTGPWGLGLLRAAPAAGALLMSAWLSSRPAMQHAGRWLIGSVAIFGVCMLVFGLSTSLWLSIAALALSGAVDMVSVVIRQTLVQLETPDAMRGRVSAVNSVFIGASNQLGEFESGATAALLGPVGSVVLGGVGVLLVAGLWVKIFPALWRRGALLPPGHDR</sequence>
<dbReference type="AlphaFoldDB" id="B1Y3U4"/>
<dbReference type="RefSeq" id="WP_012346100.1">
    <property type="nucleotide sequence ID" value="NC_010524.1"/>
</dbReference>
<reference evidence="8 9" key="1">
    <citation type="submission" date="2008-03" db="EMBL/GenBank/DDBJ databases">
        <title>Complete sequence of Leptothrix cholodnii SP-6.</title>
        <authorList>
            <consortium name="US DOE Joint Genome Institute"/>
            <person name="Copeland A."/>
            <person name="Lucas S."/>
            <person name="Lapidus A."/>
            <person name="Glavina del Rio T."/>
            <person name="Dalin E."/>
            <person name="Tice H."/>
            <person name="Bruce D."/>
            <person name="Goodwin L."/>
            <person name="Pitluck S."/>
            <person name="Chertkov O."/>
            <person name="Brettin T."/>
            <person name="Detter J.C."/>
            <person name="Han C."/>
            <person name="Kuske C.R."/>
            <person name="Schmutz J."/>
            <person name="Larimer F."/>
            <person name="Land M."/>
            <person name="Hauser L."/>
            <person name="Kyrpides N."/>
            <person name="Lykidis A."/>
            <person name="Emerson D."/>
            <person name="Richardson P."/>
        </authorList>
    </citation>
    <scope>NUCLEOTIDE SEQUENCE [LARGE SCALE GENOMIC DNA]</scope>
    <source>
        <strain evidence="9">ATCC 51168 / LMG 8142 / SP-6</strain>
    </source>
</reference>
<dbReference type="HOGENOM" id="CLU_034180_11_0_4"/>
<comment type="subcellular location">
    <subcellularLocation>
        <location evidence="1">Cell membrane</location>
        <topology evidence="1">Multi-pass membrane protein</topology>
    </subcellularLocation>
</comment>
<keyword evidence="2" id="KW-0813">Transport</keyword>
<evidence type="ECO:0000313" key="9">
    <source>
        <dbReference type="Proteomes" id="UP000001693"/>
    </source>
</evidence>
<dbReference type="SUPFAM" id="SSF103473">
    <property type="entry name" value="MFS general substrate transporter"/>
    <property type="match status" value="1"/>
</dbReference>
<evidence type="ECO:0000256" key="5">
    <source>
        <dbReference type="ARBA" id="ARBA00022989"/>
    </source>
</evidence>
<feature type="transmembrane region" description="Helical" evidence="7">
    <location>
        <begin position="58"/>
        <end position="79"/>
    </location>
</feature>
<evidence type="ECO:0000256" key="1">
    <source>
        <dbReference type="ARBA" id="ARBA00004651"/>
    </source>
</evidence>
<dbReference type="EMBL" id="CP001013">
    <property type="protein sequence ID" value="ACB33338.1"/>
    <property type="molecule type" value="Genomic_DNA"/>
</dbReference>
<evidence type="ECO:0000256" key="4">
    <source>
        <dbReference type="ARBA" id="ARBA00022692"/>
    </source>
</evidence>
<name>B1Y3U4_LEPCP</name>
<keyword evidence="4 7" id="KW-0812">Transmembrane</keyword>
<dbReference type="InterPro" id="IPR010290">
    <property type="entry name" value="TM_effector"/>
</dbReference>
<dbReference type="Proteomes" id="UP000001693">
    <property type="component" value="Chromosome"/>
</dbReference>
<evidence type="ECO:0000256" key="7">
    <source>
        <dbReference type="SAM" id="Phobius"/>
    </source>
</evidence>
<gene>
    <name evidence="8" type="ordered locus">Lcho_1069</name>
</gene>
<evidence type="ECO:0000313" key="8">
    <source>
        <dbReference type="EMBL" id="ACB33338.1"/>
    </source>
</evidence>
<feature type="transmembrane region" description="Helical" evidence="7">
    <location>
        <begin position="231"/>
        <end position="256"/>
    </location>
</feature>
<protein>
    <submittedName>
        <fullName evidence="8">Major facilitator superfamily MFS_1</fullName>
    </submittedName>
</protein>
<evidence type="ECO:0000256" key="3">
    <source>
        <dbReference type="ARBA" id="ARBA00022475"/>
    </source>
</evidence>
<feature type="transmembrane region" description="Helical" evidence="7">
    <location>
        <begin position="174"/>
        <end position="193"/>
    </location>
</feature>
<dbReference type="PANTHER" id="PTHR23513">
    <property type="entry name" value="INTEGRAL MEMBRANE EFFLUX PROTEIN-RELATED"/>
    <property type="match status" value="1"/>
</dbReference>
<keyword evidence="5 7" id="KW-1133">Transmembrane helix</keyword>
<keyword evidence="9" id="KW-1185">Reference proteome</keyword>
<proteinExistence type="predicted"/>
<organism evidence="8 9">
    <name type="scientific">Leptothrix cholodnii (strain ATCC 51168 / LMG 8142 / SP-6)</name>
    <name type="common">Leptothrix discophora (strain SP-6)</name>
    <dbReference type="NCBI Taxonomy" id="395495"/>
    <lineage>
        <taxon>Bacteria</taxon>
        <taxon>Pseudomonadati</taxon>
        <taxon>Pseudomonadota</taxon>
        <taxon>Betaproteobacteria</taxon>
        <taxon>Burkholderiales</taxon>
        <taxon>Sphaerotilaceae</taxon>
        <taxon>Leptothrix</taxon>
    </lineage>
</organism>
<dbReference type="Gene3D" id="1.20.1250.20">
    <property type="entry name" value="MFS general substrate transporter like domains"/>
    <property type="match status" value="1"/>
</dbReference>
<dbReference type="Pfam" id="PF05977">
    <property type="entry name" value="MFS_3"/>
    <property type="match status" value="1"/>
</dbReference>
<dbReference type="OrthoDB" id="7283966at2"/>
<dbReference type="GO" id="GO:0005886">
    <property type="term" value="C:plasma membrane"/>
    <property type="evidence" value="ECO:0007669"/>
    <property type="project" value="UniProtKB-SubCell"/>
</dbReference>
<feature type="transmembrane region" description="Helical" evidence="7">
    <location>
        <begin position="380"/>
        <end position="402"/>
    </location>
</feature>
<dbReference type="KEGG" id="lch:Lcho_1069"/>
<keyword evidence="6 7" id="KW-0472">Membrane</keyword>
<dbReference type="PANTHER" id="PTHR23513:SF9">
    <property type="entry name" value="ENTEROBACTIN EXPORTER ENTS"/>
    <property type="match status" value="1"/>
</dbReference>
<dbReference type="STRING" id="395495.Lcho_1069"/>
<keyword evidence="3" id="KW-1003">Cell membrane</keyword>
<evidence type="ECO:0000256" key="2">
    <source>
        <dbReference type="ARBA" id="ARBA00022448"/>
    </source>
</evidence>
<dbReference type="InterPro" id="IPR036259">
    <property type="entry name" value="MFS_trans_sf"/>
</dbReference>
<feature type="transmembrane region" description="Helical" evidence="7">
    <location>
        <begin position="297"/>
        <end position="327"/>
    </location>
</feature>
<dbReference type="eggNOG" id="COG0477">
    <property type="taxonomic scope" value="Bacteria"/>
</dbReference>